<gene>
    <name evidence="1" type="ORF">LX15_001086</name>
</gene>
<keyword evidence="2" id="KW-1185">Reference proteome</keyword>
<protein>
    <submittedName>
        <fullName evidence="1">Uncharacterized protein</fullName>
    </submittedName>
</protein>
<organism evidence="1 2">
    <name type="scientific">Streptoalloteichus tenebrarius (strain ATCC 17920 / DSM 40477 / JCM 4838 / CBS 697.72 / NBRC 16177 / NCIMB 11028 / NRRL B-12390 / A12253. 1 / ISP 5477)</name>
    <name type="common">Streptomyces tenebrarius</name>
    <dbReference type="NCBI Taxonomy" id="1933"/>
    <lineage>
        <taxon>Bacteria</taxon>
        <taxon>Bacillati</taxon>
        <taxon>Actinomycetota</taxon>
        <taxon>Actinomycetes</taxon>
        <taxon>Pseudonocardiales</taxon>
        <taxon>Pseudonocardiaceae</taxon>
        <taxon>Streptoalloteichus</taxon>
    </lineage>
</organism>
<proteinExistence type="predicted"/>
<accession>A0ABT1HPG0</accession>
<name>A0ABT1HPG0_STRSD</name>
<dbReference type="Proteomes" id="UP001205311">
    <property type="component" value="Unassembled WGS sequence"/>
</dbReference>
<reference evidence="1 2" key="1">
    <citation type="submission" date="2022-06" db="EMBL/GenBank/DDBJ databases">
        <title>Genomic Encyclopedia of Archaeal and Bacterial Type Strains, Phase II (KMG-II): from individual species to whole genera.</title>
        <authorList>
            <person name="Goeker M."/>
        </authorList>
    </citation>
    <scope>NUCLEOTIDE SEQUENCE [LARGE SCALE GENOMIC DNA]</scope>
    <source>
        <strain evidence="1 2">DSM 40477</strain>
    </source>
</reference>
<dbReference type="EMBL" id="JAMTCP010000004">
    <property type="protein sequence ID" value="MCP2257401.1"/>
    <property type="molecule type" value="Genomic_DNA"/>
</dbReference>
<evidence type="ECO:0000313" key="2">
    <source>
        <dbReference type="Proteomes" id="UP001205311"/>
    </source>
</evidence>
<comment type="caution">
    <text evidence="1">The sequence shown here is derived from an EMBL/GenBank/DDBJ whole genome shotgun (WGS) entry which is preliminary data.</text>
</comment>
<sequence>MDTTREAEFEFERMVSETAEPAPACSCCCFVVDDEDGDDK</sequence>
<evidence type="ECO:0000313" key="1">
    <source>
        <dbReference type="EMBL" id="MCP2257401.1"/>
    </source>
</evidence>
<dbReference type="RefSeq" id="WP_301304076.1">
    <property type="nucleotide sequence ID" value="NZ_JAMTCP010000004.1"/>
</dbReference>